<keyword evidence="2 6" id="KW-0699">rRNA-binding</keyword>
<dbReference type="InterPro" id="IPR020040">
    <property type="entry name" value="Ribosomal_uL6_a/b-dom"/>
</dbReference>
<dbReference type="PANTHER" id="PTHR11655">
    <property type="entry name" value="60S/50S RIBOSOMAL PROTEIN L6/L9"/>
    <property type="match status" value="1"/>
</dbReference>
<dbReference type="GO" id="GO:0022625">
    <property type="term" value="C:cytosolic large ribosomal subunit"/>
    <property type="evidence" value="ECO:0007669"/>
    <property type="project" value="UniProtKB-UniRule"/>
</dbReference>
<comment type="similarity">
    <text evidence="1 6 7">Belongs to the universal ribosomal protein uL6 family.</text>
</comment>
<comment type="subunit">
    <text evidence="6">Part of the 50S ribosomal subunit.</text>
</comment>
<evidence type="ECO:0000256" key="6">
    <source>
        <dbReference type="HAMAP-Rule" id="MF_01365"/>
    </source>
</evidence>
<evidence type="ECO:0000256" key="7">
    <source>
        <dbReference type="RuleBase" id="RU003869"/>
    </source>
</evidence>
<proteinExistence type="inferred from homology"/>
<dbReference type="PIRSF" id="PIRSF002162">
    <property type="entry name" value="Ribosomal_L6"/>
    <property type="match status" value="1"/>
</dbReference>
<dbReference type="HAMAP" id="MF_01365_B">
    <property type="entry name" value="Ribosomal_uL6_B"/>
    <property type="match status" value="1"/>
</dbReference>
<dbReference type="NCBIfam" id="TIGR03654">
    <property type="entry name" value="L6_bact"/>
    <property type="match status" value="1"/>
</dbReference>
<keyword evidence="4 6" id="KW-0689">Ribosomal protein</keyword>
<dbReference type="FunFam" id="3.90.930.12:FF:000002">
    <property type="entry name" value="50S ribosomal protein L6"/>
    <property type="match status" value="1"/>
</dbReference>
<evidence type="ECO:0000313" key="10">
    <source>
        <dbReference type="EMBL" id="MZR21655.1"/>
    </source>
</evidence>
<dbReference type="RefSeq" id="WP_161338036.1">
    <property type="nucleotide sequence ID" value="NZ_JBHSDG010000002.1"/>
</dbReference>
<dbReference type="AlphaFoldDB" id="A0A845MD93"/>
<accession>A0A845MD93</accession>
<dbReference type="Proteomes" id="UP000445696">
    <property type="component" value="Unassembled WGS sequence"/>
</dbReference>
<evidence type="ECO:0000256" key="4">
    <source>
        <dbReference type="ARBA" id="ARBA00022980"/>
    </source>
</evidence>
<dbReference type="Pfam" id="PF00347">
    <property type="entry name" value="Ribosomal_L6"/>
    <property type="match status" value="2"/>
</dbReference>
<dbReference type="SUPFAM" id="SSF56053">
    <property type="entry name" value="Ribosomal protein L6"/>
    <property type="match status" value="2"/>
</dbReference>
<keyword evidence="11" id="KW-1185">Reference proteome</keyword>
<organism evidence="10 11">
    <name type="scientific">Sneathiella chungangensis</name>
    <dbReference type="NCBI Taxonomy" id="1418234"/>
    <lineage>
        <taxon>Bacteria</taxon>
        <taxon>Pseudomonadati</taxon>
        <taxon>Pseudomonadota</taxon>
        <taxon>Alphaproteobacteria</taxon>
        <taxon>Sneathiellales</taxon>
        <taxon>Sneathiellaceae</taxon>
        <taxon>Sneathiella</taxon>
    </lineage>
</organism>
<protein>
    <recommendedName>
        <fullName evidence="6">Large ribosomal subunit protein uL6</fullName>
    </recommendedName>
</protein>
<dbReference type="PROSITE" id="PS00525">
    <property type="entry name" value="RIBOSOMAL_L6_1"/>
    <property type="match status" value="1"/>
</dbReference>
<dbReference type="PANTHER" id="PTHR11655:SF14">
    <property type="entry name" value="LARGE RIBOSOMAL SUBUNIT PROTEIN UL6M"/>
    <property type="match status" value="1"/>
</dbReference>
<dbReference type="GO" id="GO:0019843">
    <property type="term" value="F:rRNA binding"/>
    <property type="evidence" value="ECO:0007669"/>
    <property type="project" value="UniProtKB-UniRule"/>
</dbReference>
<dbReference type="InterPro" id="IPR036789">
    <property type="entry name" value="Ribosomal_uL6-like_a/b-dom_sf"/>
</dbReference>
<reference evidence="10 11" key="1">
    <citation type="journal article" date="2014" name="Int. J. Syst. Evol. Microbiol.">
        <title>Sneathiella chungangensis sp. nov., isolated from a marine sand, and emended description of the genus Sneathiella.</title>
        <authorList>
            <person name="Siamphan C."/>
            <person name="Kim H."/>
            <person name="Lee J.S."/>
            <person name="Kim W."/>
        </authorList>
    </citation>
    <scope>NUCLEOTIDE SEQUENCE [LARGE SCALE GENOMIC DNA]</scope>
    <source>
        <strain evidence="10 11">KCTC 32476</strain>
    </source>
</reference>
<name>A0A845MD93_9PROT</name>
<feature type="domain" description="Large ribosomal subunit protein uL6 alpha-beta" evidence="9">
    <location>
        <begin position="11"/>
        <end position="82"/>
    </location>
</feature>
<evidence type="ECO:0000256" key="2">
    <source>
        <dbReference type="ARBA" id="ARBA00022730"/>
    </source>
</evidence>
<comment type="caution">
    <text evidence="10">The sequence shown here is derived from an EMBL/GenBank/DDBJ whole genome shotgun (WGS) entry which is preliminary data.</text>
</comment>
<keyword evidence="3 6" id="KW-0694">RNA-binding</keyword>
<evidence type="ECO:0000259" key="9">
    <source>
        <dbReference type="Pfam" id="PF00347"/>
    </source>
</evidence>
<sequence>MSRIGKHPVTIPSGVDVQLSGSDVTVKGSKGVMNMTFVDDVIVDREDDKIWVKPRNDSARGRQMWGMQRTLLSNLVEGVSNGFTKTLEVVGVGYRAAVQGKTLKLNLGFSHDVDFPIPDGIEIKCPSPTVIEISGADKQQVGQVAAVIRSYRKPEPYKGKGVKYADEYIFRKEGKKK</sequence>
<dbReference type="PRINTS" id="PR00059">
    <property type="entry name" value="RIBOSOMALL6"/>
</dbReference>
<keyword evidence="5 6" id="KW-0687">Ribonucleoprotein</keyword>
<dbReference type="GO" id="GO:0002181">
    <property type="term" value="P:cytoplasmic translation"/>
    <property type="evidence" value="ECO:0007669"/>
    <property type="project" value="TreeGrafter"/>
</dbReference>
<evidence type="ECO:0000256" key="5">
    <source>
        <dbReference type="ARBA" id="ARBA00023274"/>
    </source>
</evidence>
<dbReference type="Gene3D" id="3.90.930.12">
    <property type="entry name" value="Ribosomal protein L6, alpha-beta domain"/>
    <property type="match status" value="2"/>
</dbReference>
<dbReference type="OrthoDB" id="9805007at2"/>
<comment type="function">
    <text evidence="6 8">This protein binds to the 23S rRNA, and is important in its secondary structure. It is located near the subunit interface in the base of the L7/L12 stalk, and near the tRNA binding site of the peptidyltransferase center.</text>
</comment>
<dbReference type="InterPro" id="IPR002358">
    <property type="entry name" value="Ribosomal_uL6_CS"/>
</dbReference>
<dbReference type="InterPro" id="IPR019906">
    <property type="entry name" value="Ribosomal_uL6_bac-type"/>
</dbReference>
<feature type="domain" description="Large ribosomal subunit protein uL6 alpha-beta" evidence="9">
    <location>
        <begin position="90"/>
        <end position="164"/>
    </location>
</feature>
<evidence type="ECO:0000256" key="8">
    <source>
        <dbReference type="RuleBase" id="RU003870"/>
    </source>
</evidence>
<dbReference type="InterPro" id="IPR000702">
    <property type="entry name" value="Ribosomal_uL6-like"/>
</dbReference>
<dbReference type="FunFam" id="3.90.930.12:FF:000001">
    <property type="entry name" value="50S ribosomal protein L6"/>
    <property type="match status" value="1"/>
</dbReference>
<dbReference type="EMBL" id="WTVA01000001">
    <property type="protein sequence ID" value="MZR21655.1"/>
    <property type="molecule type" value="Genomic_DNA"/>
</dbReference>
<gene>
    <name evidence="6 10" type="primary">rplF</name>
    <name evidence="10" type="ORF">GQF03_04875</name>
</gene>
<evidence type="ECO:0000256" key="1">
    <source>
        <dbReference type="ARBA" id="ARBA00009356"/>
    </source>
</evidence>
<evidence type="ECO:0000256" key="3">
    <source>
        <dbReference type="ARBA" id="ARBA00022884"/>
    </source>
</evidence>
<evidence type="ECO:0000313" key="11">
    <source>
        <dbReference type="Proteomes" id="UP000445696"/>
    </source>
</evidence>
<dbReference type="GO" id="GO:0003735">
    <property type="term" value="F:structural constituent of ribosome"/>
    <property type="evidence" value="ECO:0007669"/>
    <property type="project" value="UniProtKB-UniRule"/>
</dbReference>